<keyword evidence="1" id="KW-1133">Transmembrane helix</keyword>
<evidence type="ECO:0000313" key="2">
    <source>
        <dbReference type="EMBL" id="KZK74469.1"/>
    </source>
</evidence>
<keyword evidence="1" id="KW-0812">Transmembrane</keyword>
<organism evidence="2 3">
    <name type="scientific">Pelodictyon luteolum</name>
    <dbReference type="NCBI Taxonomy" id="1100"/>
    <lineage>
        <taxon>Bacteria</taxon>
        <taxon>Pseudomonadati</taxon>
        <taxon>Chlorobiota</taxon>
        <taxon>Chlorobiia</taxon>
        <taxon>Chlorobiales</taxon>
        <taxon>Chlorobiaceae</taxon>
        <taxon>Chlorobium/Pelodictyon group</taxon>
        <taxon>Pelodictyon</taxon>
    </lineage>
</organism>
<dbReference type="Proteomes" id="UP000076481">
    <property type="component" value="Unassembled WGS sequence"/>
</dbReference>
<protein>
    <submittedName>
        <fullName evidence="2">Uncharacterized protein</fullName>
    </submittedName>
</protein>
<keyword evidence="1" id="KW-0472">Membrane</keyword>
<feature type="transmembrane region" description="Helical" evidence="1">
    <location>
        <begin position="34"/>
        <end position="51"/>
    </location>
</feature>
<sequence>MIVHIWSAPMGEGAAYTHAAAMIRLLQQVFFHDSTIYFIFVSGFLVEYLSATKNPLDYYGKNYPMS</sequence>
<name>A0A165LV59_PELLU</name>
<reference evidence="2 3" key="1">
    <citation type="submission" date="2016-03" db="EMBL/GenBank/DDBJ databases">
        <title>Speciation and ecological success in dimly lit waters: horizontal gene transfer in a green sulfur bacteria bloom unveiled by metagenomic assembly.</title>
        <authorList>
            <person name="Llorens-Mares T."/>
            <person name="Liu Z."/>
            <person name="Allen L.Z."/>
            <person name="Rusch D.B."/>
            <person name="Craig M.T."/>
            <person name="Dupont C.L."/>
            <person name="Bryant D.A."/>
            <person name="Casamayor E.O."/>
        </authorList>
    </citation>
    <scope>NUCLEOTIDE SEQUENCE [LARGE SCALE GENOMIC DNA]</scope>
    <source>
        <strain evidence="2">CIII</strain>
    </source>
</reference>
<dbReference type="EMBL" id="LVWG01000025">
    <property type="protein sequence ID" value="KZK74469.1"/>
    <property type="molecule type" value="Genomic_DNA"/>
</dbReference>
<comment type="caution">
    <text evidence="2">The sequence shown here is derived from an EMBL/GenBank/DDBJ whole genome shotgun (WGS) entry which is preliminary data.</text>
</comment>
<proteinExistence type="predicted"/>
<accession>A0A165LV59</accession>
<evidence type="ECO:0000256" key="1">
    <source>
        <dbReference type="SAM" id="Phobius"/>
    </source>
</evidence>
<evidence type="ECO:0000313" key="3">
    <source>
        <dbReference type="Proteomes" id="UP000076481"/>
    </source>
</evidence>
<dbReference type="AlphaFoldDB" id="A0A165LV59"/>
<gene>
    <name evidence="2" type="ORF">A3K90_06685</name>
</gene>